<organism evidence="1 2">
    <name type="scientific">Rhizophagus irregularis</name>
    <dbReference type="NCBI Taxonomy" id="588596"/>
    <lineage>
        <taxon>Eukaryota</taxon>
        <taxon>Fungi</taxon>
        <taxon>Fungi incertae sedis</taxon>
        <taxon>Mucoromycota</taxon>
        <taxon>Glomeromycotina</taxon>
        <taxon>Glomeromycetes</taxon>
        <taxon>Glomerales</taxon>
        <taxon>Glomeraceae</taxon>
        <taxon>Rhizophagus</taxon>
    </lineage>
</organism>
<accession>A0A2N1MHH1</accession>
<dbReference type="AlphaFoldDB" id="A0A2N1MHH1"/>
<reference evidence="1 2" key="1">
    <citation type="submission" date="2016-04" db="EMBL/GenBank/DDBJ databases">
        <title>Genome analyses suggest a sexual origin of heterokaryosis in a supposedly ancient asexual fungus.</title>
        <authorList>
            <person name="Ropars J."/>
            <person name="Sedzielewska K."/>
            <person name="Noel J."/>
            <person name="Charron P."/>
            <person name="Farinelli L."/>
            <person name="Marton T."/>
            <person name="Kruger M."/>
            <person name="Pelin A."/>
            <person name="Brachmann A."/>
            <person name="Corradi N."/>
        </authorList>
    </citation>
    <scope>NUCLEOTIDE SEQUENCE [LARGE SCALE GENOMIC DNA]</scope>
    <source>
        <strain evidence="1 2">C2</strain>
    </source>
</reference>
<dbReference type="VEuPathDB" id="FungiDB:RhiirFUN_012488"/>
<dbReference type="VEuPathDB" id="FungiDB:RhiirA1_430345"/>
<dbReference type="EMBL" id="LLXL01002346">
    <property type="protein sequence ID" value="PKK61076.1"/>
    <property type="molecule type" value="Genomic_DNA"/>
</dbReference>
<reference evidence="1 2" key="2">
    <citation type="submission" date="2017-10" db="EMBL/GenBank/DDBJ databases">
        <title>Extensive intraspecific genome diversity in a model arbuscular mycorrhizal fungus.</title>
        <authorList>
            <person name="Chen E.C.H."/>
            <person name="Morin E."/>
            <person name="Baudet D."/>
            <person name="Noel J."/>
            <person name="Ndikumana S."/>
            <person name="Charron P."/>
            <person name="St-Onge C."/>
            <person name="Giorgi J."/>
            <person name="Grigoriev I.V."/>
            <person name="Roux C."/>
            <person name="Martin F.M."/>
            <person name="Corradi N."/>
        </authorList>
    </citation>
    <scope>NUCLEOTIDE SEQUENCE [LARGE SCALE GENOMIC DNA]</scope>
    <source>
        <strain evidence="1 2">C2</strain>
    </source>
</reference>
<dbReference type="Proteomes" id="UP000233469">
    <property type="component" value="Unassembled WGS sequence"/>
</dbReference>
<evidence type="ECO:0000313" key="1">
    <source>
        <dbReference type="EMBL" id="PKK61076.1"/>
    </source>
</evidence>
<gene>
    <name evidence="1" type="ORF">RhiirC2_761111</name>
</gene>
<protein>
    <submittedName>
        <fullName evidence="1">Uncharacterized protein</fullName>
    </submittedName>
</protein>
<name>A0A2N1MHH1_9GLOM</name>
<evidence type="ECO:0000313" key="2">
    <source>
        <dbReference type="Proteomes" id="UP000233469"/>
    </source>
</evidence>
<comment type="caution">
    <text evidence="1">The sequence shown here is derived from an EMBL/GenBank/DDBJ whole genome shotgun (WGS) entry which is preliminary data.</text>
</comment>
<dbReference type="VEuPathDB" id="FungiDB:FUN_011000"/>
<proteinExistence type="predicted"/>
<sequence>MANITLSYLVFPTGRFIGIPQNNANQTITISLGSTVRNLHAQIQQRLPAPFRNVPFFLRAFRPVIIKYIAMREGGNLISDFFDENISTVDVDHIIVEDDVYGYYN</sequence>